<feature type="coiled-coil region" evidence="1">
    <location>
        <begin position="109"/>
        <end position="136"/>
    </location>
</feature>
<feature type="domain" description="PvuRts1 I-like SET and RING associated" evidence="2">
    <location>
        <begin position="158"/>
        <end position="286"/>
    </location>
</feature>
<evidence type="ECO:0000313" key="4">
    <source>
        <dbReference type="EMBL" id="KTS13040.1"/>
    </source>
</evidence>
<evidence type="ECO:0000313" key="5">
    <source>
        <dbReference type="Proteomes" id="UP000072189"/>
    </source>
</evidence>
<dbReference type="AlphaFoldDB" id="A0A147F954"/>
<dbReference type="Pfam" id="PF21598">
    <property type="entry name" value="PvuRts1I-like_N"/>
    <property type="match status" value="1"/>
</dbReference>
<dbReference type="Pfam" id="PF18491">
    <property type="entry name" value="SRA"/>
    <property type="match status" value="1"/>
</dbReference>
<dbReference type="Proteomes" id="UP000072189">
    <property type="component" value="Unassembled WGS sequence"/>
</dbReference>
<evidence type="ECO:0000259" key="2">
    <source>
        <dbReference type="Pfam" id="PF18491"/>
    </source>
</evidence>
<evidence type="ECO:0000256" key="1">
    <source>
        <dbReference type="SAM" id="Coils"/>
    </source>
</evidence>
<name>A0A147F954_MICTE</name>
<reference evidence="4 5" key="1">
    <citation type="journal article" date="2016" name="Front. Microbiol.">
        <title>Genomic Resource of Rice Seed Associated Bacteria.</title>
        <authorList>
            <person name="Midha S."/>
            <person name="Bansal K."/>
            <person name="Sharma S."/>
            <person name="Kumar N."/>
            <person name="Patil P.P."/>
            <person name="Chaudhry V."/>
            <person name="Patil P.B."/>
        </authorList>
    </citation>
    <scope>NUCLEOTIDE SEQUENCE [LARGE SCALE GENOMIC DNA]</scope>
    <source>
        <strain evidence="4 5">RSA3</strain>
    </source>
</reference>
<dbReference type="RefSeq" id="WP_058613767.1">
    <property type="nucleotide sequence ID" value="NZ_LDRV01000037.1"/>
</dbReference>
<gene>
    <name evidence="4" type="ORF">RSA3_06795</name>
</gene>
<proteinExistence type="predicted"/>
<dbReference type="EMBL" id="LDRV01000037">
    <property type="protein sequence ID" value="KTS13040.1"/>
    <property type="molecule type" value="Genomic_DNA"/>
</dbReference>
<evidence type="ECO:0000259" key="3">
    <source>
        <dbReference type="Pfam" id="PF21598"/>
    </source>
</evidence>
<dbReference type="PATRIC" id="fig|2033.7.peg.1966"/>
<keyword evidence="1" id="KW-0175">Coiled coil</keyword>
<feature type="domain" description="Restriction endonuclease PvuRts1 I-like N-terminal" evidence="3">
    <location>
        <begin position="19"/>
        <end position="135"/>
    </location>
</feature>
<sequence>MDAKPPRTPIDAELDWQALRLRKIVHKQFELWAITRIIHGLDDPEIEWVTQQAVPAREEGKRALLDLYLPQFRLAVEIDELQHVDQVEQDRLRERHVIDTANVEFWRWKMQEIRTLDDARKRIDKLVRDIRKRKRAQIEDKTFVPFRFGRTYDPAEWIARGGVSIQDDARFRRHIDVARLFGKDLAVHRSGMLRLTKSVQVWFPKLYPNKEWDNALLDDGQRIVQRLAADVNAGGDPEPLPLGSGSGETRLVFAHYRDEFGRIYYRFVGAFEHVGQDGHSADFRRVGQRITVDGVGGFEILRE</sequence>
<protein>
    <submittedName>
        <fullName evidence="4">Uncharacterized protein</fullName>
    </submittedName>
</protein>
<dbReference type="InterPro" id="IPR040674">
    <property type="entry name" value="PvuRts1I-like_SRA"/>
</dbReference>
<organism evidence="4 5">
    <name type="scientific">Microbacterium testaceum</name>
    <name type="common">Aureobacterium testaceum</name>
    <name type="synonym">Brevibacterium testaceum</name>
    <dbReference type="NCBI Taxonomy" id="2033"/>
    <lineage>
        <taxon>Bacteria</taxon>
        <taxon>Bacillati</taxon>
        <taxon>Actinomycetota</taxon>
        <taxon>Actinomycetes</taxon>
        <taxon>Micrococcales</taxon>
        <taxon>Microbacteriaceae</taxon>
        <taxon>Microbacterium</taxon>
    </lineage>
</organism>
<dbReference type="InterPro" id="IPR048797">
    <property type="entry name" value="PvuRts1I-like_N"/>
</dbReference>
<accession>A0A147F954</accession>
<comment type="caution">
    <text evidence="4">The sequence shown here is derived from an EMBL/GenBank/DDBJ whole genome shotgun (WGS) entry which is preliminary data.</text>
</comment>